<keyword evidence="2" id="KW-1133">Transmembrane helix</keyword>
<organism evidence="3 4">
    <name type="scientific">Massariosphaeria phaeospora</name>
    <dbReference type="NCBI Taxonomy" id="100035"/>
    <lineage>
        <taxon>Eukaryota</taxon>
        <taxon>Fungi</taxon>
        <taxon>Dikarya</taxon>
        <taxon>Ascomycota</taxon>
        <taxon>Pezizomycotina</taxon>
        <taxon>Dothideomycetes</taxon>
        <taxon>Pleosporomycetidae</taxon>
        <taxon>Pleosporales</taxon>
        <taxon>Pleosporales incertae sedis</taxon>
        <taxon>Massariosphaeria</taxon>
    </lineage>
</organism>
<proteinExistence type="predicted"/>
<sequence length="200" mass="21674">MRSARPLSAYKRYAVRRYRLGLLAWDAAPNWCVCLFLPCLQVFNSGGLAHRSNAIEGSSISGGVALPHFAQLLSPLVTRIRSAQKDEAGAGNLVTAATDVVGVEKPAPGQQLLPAAQTKETVAHTPRSAPDTSRTSKQRRMRLRPARAVRKGNRRRAASLKPVAVRGGDRPRTAGEHRQPEHPDGGAQRSQPSRWCSSDS</sequence>
<evidence type="ECO:0000313" key="4">
    <source>
        <dbReference type="Proteomes" id="UP000481861"/>
    </source>
</evidence>
<reference evidence="3 4" key="1">
    <citation type="submission" date="2020-01" db="EMBL/GenBank/DDBJ databases">
        <authorList>
            <consortium name="DOE Joint Genome Institute"/>
            <person name="Haridas S."/>
            <person name="Albert R."/>
            <person name="Binder M."/>
            <person name="Bloem J."/>
            <person name="Labutti K."/>
            <person name="Salamov A."/>
            <person name="Andreopoulos B."/>
            <person name="Baker S.E."/>
            <person name="Barry K."/>
            <person name="Bills G."/>
            <person name="Bluhm B.H."/>
            <person name="Cannon C."/>
            <person name="Castanera R."/>
            <person name="Culley D.E."/>
            <person name="Daum C."/>
            <person name="Ezra D."/>
            <person name="Gonzalez J.B."/>
            <person name="Henrissat B."/>
            <person name="Kuo A."/>
            <person name="Liang C."/>
            <person name="Lipzen A."/>
            <person name="Lutzoni F."/>
            <person name="Magnuson J."/>
            <person name="Mondo S."/>
            <person name="Nolan M."/>
            <person name="Ohm R."/>
            <person name="Pangilinan J."/>
            <person name="Park H.-J.H."/>
            <person name="Ramirez L."/>
            <person name="Alfaro M."/>
            <person name="Sun H."/>
            <person name="Tritt A."/>
            <person name="Yoshinaga Y."/>
            <person name="Zwiers L.-H.L."/>
            <person name="Turgeon B.G."/>
            <person name="Goodwin S.B."/>
            <person name="Spatafora J.W."/>
            <person name="Crous P.W."/>
            <person name="Grigoriev I.V."/>
        </authorList>
    </citation>
    <scope>NUCLEOTIDE SEQUENCE [LARGE SCALE GENOMIC DNA]</scope>
    <source>
        <strain evidence="3 4">CBS 611.86</strain>
    </source>
</reference>
<gene>
    <name evidence="3" type="ORF">BDV95DRAFT_652322</name>
</gene>
<accession>A0A7C8M043</accession>
<evidence type="ECO:0000256" key="2">
    <source>
        <dbReference type="SAM" id="Phobius"/>
    </source>
</evidence>
<feature type="transmembrane region" description="Helical" evidence="2">
    <location>
        <begin position="20"/>
        <end position="43"/>
    </location>
</feature>
<keyword evidence="4" id="KW-1185">Reference proteome</keyword>
<feature type="region of interest" description="Disordered" evidence="1">
    <location>
        <begin position="109"/>
        <end position="200"/>
    </location>
</feature>
<keyword evidence="2" id="KW-0812">Transmembrane</keyword>
<dbReference type="EMBL" id="JAADJZ010000033">
    <property type="protein sequence ID" value="KAF2865500.1"/>
    <property type="molecule type" value="Genomic_DNA"/>
</dbReference>
<feature type="compositionally biased region" description="Basic and acidic residues" evidence="1">
    <location>
        <begin position="167"/>
        <end position="184"/>
    </location>
</feature>
<feature type="compositionally biased region" description="Polar residues" evidence="1">
    <location>
        <begin position="188"/>
        <end position="200"/>
    </location>
</feature>
<feature type="compositionally biased region" description="Basic residues" evidence="1">
    <location>
        <begin position="136"/>
        <end position="158"/>
    </location>
</feature>
<evidence type="ECO:0000313" key="3">
    <source>
        <dbReference type="EMBL" id="KAF2865500.1"/>
    </source>
</evidence>
<keyword evidence="2" id="KW-0472">Membrane</keyword>
<dbReference type="Proteomes" id="UP000481861">
    <property type="component" value="Unassembled WGS sequence"/>
</dbReference>
<dbReference type="AlphaFoldDB" id="A0A7C8M043"/>
<name>A0A7C8M043_9PLEO</name>
<protein>
    <submittedName>
        <fullName evidence="3">Uncharacterized protein</fullName>
    </submittedName>
</protein>
<evidence type="ECO:0000256" key="1">
    <source>
        <dbReference type="SAM" id="MobiDB-lite"/>
    </source>
</evidence>
<comment type="caution">
    <text evidence="3">The sequence shown here is derived from an EMBL/GenBank/DDBJ whole genome shotgun (WGS) entry which is preliminary data.</text>
</comment>